<keyword evidence="5" id="KW-0009">Actin-binding</keyword>
<dbReference type="SUPFAM" id="SSF69645">
    <property type="entry name" value="Arp2/3 complex subunits"/>
    <property type="match status" value="2"/>
</dbReference>
<protein>
    <recommendedName>
        <fullName evidence="3">protein-serine/threonine phosphatase</fullName>
        <ecNumber evidence="3">3.1.3.16</ecNumber>
    </recommendedName>
</protein>
<dbReference type="PANTHER" id="PTHR12058">
    <property type="entry name" value="ARP2/3 COMPLEX 34 KDA SUBUNIT"/>
    <property type="match status" value="1"/>
</dbReference>
<organism evidence="7 8">
    <name type="scientific">Zea mays</name>
    <name type="common">Maize</name>
    <dbReference type="NCBI Taxonomy" id="4577"/>
    <lineage>
        <taxon>Eukaryota</taxon>
        <taxon>Viridiplantae</taxon>
        <taxon>Streptophyta</taxon>
        <taxon>Embryophyta</taxon>
        <taxon>Tracheophyta</taxon>
        <taxon>Spermatophyta</taxon>
        <taxon>Magnoliopsida</taxon>
        <taxon>Liliopsida</taxon>
        <taxon>Poales</taxon>
        <taxon>Poaceae</taxon>
        <taxon>PACMAD clade</taxon>
        <taxon>Panicoideae</taxon>
        <taxon>Andropogonodae</taxon>
        <taxon>Andropogoneae</taxon>
        <taxon>Tripsacinae</taxon>
        <taxon>Zea</taxon>
    </lineage>
</organism>
<dbReference type="Gene3D" id="3.30.1460.20">
    <property type="match status" value="2"/>
</dbReference>
<dbReference type="InterPro" id="IPR007188">
    <property type="entry name" value="ARPC2"/>
</dbReference>
<dbReference type="InterPro" id="IPR017853">
    <property type="entry name" value="GH"/>
</dbReference>
<dbReference type="Gene3D" id="3.60.40.10">
    <property type="entry name" value="PPM-type phosphatase domain"/>
    <property type="match status" value="1"/>
</dbReference>
<evidence type="ECO:0000256" key="1">
    <source>
        <dbReference type="ARBA" id="ARBA00004245"/>
    </source>
</evidence>
<dbReference type="AlphaFoldDB" id="A0A3L6D964"/>
<gene>
    <name evidence="7" type="primary">ASD1_0</name>
    <name evidence="7" type="ORF">Zm00014a_017127</name>
</gene>
<dbReference type="EMBL" id="NCVQ01000050">
    <property type="protein sequence ID" value="PWZ04703.1"/>
    <property type="molecule type" value="Genomic_DNA"/>
</dbReference>
<dbReference type="GO" id="GO:0003779">
    <property type="term" value="F:actin binding"/>
    <property type="evidence" value="ECO:0007669"/>
    <property type="project" value="UniProtKB-KW"/>
</dbReference>
<dbReference type="PANTHER" id="PTHR12058:SF1">
    <property type="entry name" value="ACTIN-RELATED PROTEIN 2_3 COMPLEX SUBUNIT 2B"/>
    <property type="match status" value="1"/>
</dbReference>
<dbReference type="Proteomes" id="UP000251960">
    <property type="component" value="Unassembled WGS sequence"/>
</dbReference>
<reference evidence="7 8" key="1">
    <citation type="journal article" date="2018" name="Nat. Genet.">
        <title>Extensive intraspecific gene order and gene structural variations between Mo17 and other maize genomes.</title>
        <authorList>
            <person name="Sun S."/>
            <person name="Zhou Y."/>
            <person name="Chen J."/>
            <person name="Shi J."/>
            <person name="Zhao H."/>
            <person name="Zhao H."/>
            <person name="Song W."/>
            <person name="Zhang M."/>
            <person name="Cui Y."/>
            <person name="Dong X."/>
            <person name="Liu H."/>
            <person name="Ma X."/>
            <person name="Jiao Y."/>
            <person name="Wang B."/>
            <person name="Wei X."/>
            <person name="Stein J.C."/>
            <person name="Glaubitz J.C."/>
            <person name="Lu F."/>
            <person name="Yu G."/>
            <person name="Liang C."/>
            <person name="Fengler K."/>
            <person name="Li B."/>
            <person name="Rafalski A."/>
            <person name="Schnable P.S."/>
            <person name="Ware D.H."/>
            <person name="Buckler E.S."/>
            <person name="Lai J."/>
        </authorList>
    </citation>
    <scope>NUCLEOTIDE SEQUENCE [LARGE SCALE GENOMIC DNA]</scope>
    <source>
        <strain evidence="8">cv. Missouri 17</strain>
        <tissue evidence="7">Seedling</tissue>
    </source>
</reference>
<sequence>MAFFSSGSRVLVEILTRMQSAERPMPVDHTFFESGSIRYHVEASASDPENVFLSISTPSLSYDYEEAAAAPSSSRLPELTLQEARKTYHRFAEMVEPPREGYVLTLKLNFSGLTRPKDRVKAINQVSLLQSVVLSSQLKHMLGSLGSSGTMRLVYNNQREPFFVSKTAEKINAIFPMRFRDDTDLAIATSFFQELQEVGNSFARAPKCSWSPIPPPELRGENVHHLTTNGGFVSFVVKKRSKRRLASLAKASDRVRKGFGAVLDKMKRLRLRVRVKGLDRLRRQFRCRCFAVPRLPAPSRTGSRKEHYRYHKLAENIFEEDFSDFIVSSIIPESSELFDSDVNDINPTSCNGIMKFTDELFAKEINHAGAGGIWAKLVSNRGFEAGGLHTPSNIDPWSIIGDDSSVFVETDRTSCFSRNIVALRMEVLCDNCPTSGVGVYNPGFWGMVLILATFKNIEEGKAYNLVMFVKSLETTDLTVSLTSSNGLQNLASATVTVSGESNWIKVEQKLVAKGTNRTSRLQITTNKKGVVWFDQVSLMPKDTYKEHGFRTELISMILDLKPRFLRFPGVSHNDEVDTVAIAPFVKREMKNVEKDIRVATKRNDMLSTKGYYLADEPRVHFVWQPNQESSVLVMPRAFDDYYIEDCGVILAPKVTQRRIDNSDQFVILATVRVAFVPACL</sequence>
<dbReference type="GO" id="GO:0030041">
    <property type="term" value="P:actin filament polymerization"/>
    <property type="evidence" value="ECO:0007669"/>
    <property type="project" value="InterPro"/>
</dbReference>
<keyword evidence="6" id="KW-0206">Cytoskeleton</keyword>
<dbReference type="SUPFAM" id="SSF51445">
    <property type="entry name" value="(Trans)glycosidases"/>
    <property type="match status" value="1"/>
</dbReference>
<dbReference type="GO" id="GO:0034314">
    <property type="term" value="P:Arp2/3 complex-mediated actin nucleation"/>
    <property type="evidence" value="ECO:0007669"/>
    <property type="project" value="InterPro"/>
</dbReference>
<dbReference type="Pfam" id="PF04045">
    <property type="entry name" value="P34-Arc"/>
    <property type="match status" value="1"/>
</dbReference>
<dbReference type="Gene3D" id="2.60.120.260">
    <property type="entry name" value="Galactose-binding domain-like"/>
    <property type="match status" value="1"/>
</dbReference>
<comment type="similarity">
    <text evidence="2">Belongs to the ARPC2 family.</text>
</comment>
<evidence type="ECO:0000256" key="4">
    <source>
        <dbReference type="ARBA" id="ARBA00022490"/>
    </source>
</evidence>
<accession>A0A3L6D964</accession>
<dbReference type="InterPro" id="IPR034666">
    <property type="entry name" value="ARPC2/4"/>
</dbReference>
<dbReference type="ExpressionAtlas" id="A0A3L6D964">
    <property type="expression patterns" value="baseline and differential"/>
</dbReference>
<evidence type="ECO:0000313" key="8">
    <source>
        <dbReference type="Proteomes" id="UP000251960"/>
    </source>
</evidence>
<evidence type="ECO:0000256" key="3">
    <source>
        <dbReference type="ARBA" id="ARBA00013081"/>
    </source>
</evidence>
<dbReference type="GO" id="GO:0005885">
    <property type="term" value="C:Arp2/3 protein complex"/>
    <property type="evidence" value="ECO:0007669"/>
    <property type="project" value="InterPro"/>
</dbReference>
<evidence type="ECO:0000313" key="7">
    <source>
        <dbReference type="EMBL" id="PWZ04703.1"/>
    </source>
</evidence>
<name>A0A3L6D964_MAIZE</name>
<proteinExistence type="inferred from homology"/>
<evidence type="ECO:0000256" key="2">
    <source>
        <dbReference type="ARBA" id="ARBA00007192"/>
    </source>
</evidence>
<dbReference type="InterPro" id="IPR036457">
    <property type="entry name" value="PPM-type-like_dom_sf"/>
</dbReference>
<comment type="caution">
    <text evidence="7">The sequence shown here is derived from an EMBL/GenBank/DDBJ whole genome shotgun (WGS) entry which is preliminary data.</text>
</comment>
<keyword evidence="4" id="KW-0963">Cytoplasm</keyword>
<evidence type="ECO:0000256" key="5">
    <source>
        <dbReference type="ARBA" id="ARBA00023203"/>
    </source>
</evidence>
<dbReference type="FunFam" id="2.60.120.260:FF:000063">
    <property type="entry name" value="Putative alpha-L-arabinofuranosidase family protein"/>
    <property type="match status" value="1"/>
</dbReference>
<comment type="subcellular location">
    <subcellularLocation>
        <location evidence="1">Cytoplasm</location>
        <location evidence="1">Cytoskeleton</location>
    </subcellularLocation>
</comment>
<dbReference type="EC" id="3.1.3.16" evidence="3"/>
<evidence type="ECO:0000256" key="6">
    <source>
        <dbReference type="ARBA" id="ARBA00023212"/>
    </source>
</evidence>
<dbReference type="GO" id="GO:0004722">
    <property type="term" value="F:protein serine/threonine phosphatase activity"/>
    <property type="evidence" value="ECO:0007669"/>
    <property type="project" value="UniProtKB-EC"/>
</dbReference>